<protein>
    <submittedName>
        <fullName evidence="1">Uncharacterized protein</fullName>
    </submittedName>
</protein>
<reference evidence="1" key="1">
    <citation type="submission" date="2022-02" db="EMBL/GenBank/DDBJ databases">
        <authorList>
            <person name="King R."/>
        </authorList>
    </citation>
    <scope>NUCLEOTIDE SEQUENCE</scope>
</reference>
<keyword evidence="2" id="KW-1185">Reference proteome</keyword>
<evidence type="ECO:0000313" key="2">
    <source>
        <dbReference type="Proteomes" id="UP001153321"/>
    </source>
</evidence>
<dbReference type="Proteomes" id="UP001153321">
    <property type="component" value="Chromosome 15"/>
</dbReference>
<gene>
    <name evidence="1" type="ORF">SPLIT_LOCUS2542</name>
</gene>
<accession>A0A9P0I0H9</accession>
<dbReference type="EMBL" id="LR824546">
    <property type="protein sequence ID" value="CAH1637181.1"/>
    <property type="molecule type" value="Genomic_DNA"/>
</dbReference>
<proteinExistence type="predicted"/>
<organism evidence="1 2">
    <name type="scientific">Spodoptera littoralis</name>
    <name type="common">Egyptian cotton leafworm</name>
    <dbReference type="NCBI Taxonomy" id="7109"/>
    <lineage>
        <taxon>Eukaryota</taxon>
        <taxon>Metazoa</taxon>
        <taxon>Ecdysozoa</taxon>
        <taxon>Arthropoda</taxon>
        <taxon>Hexapoda</taxon>
        <taxon>Insecta</taxon>
        <taxon>Pterygota</taxon>
        <taxon>Neoptera</taxon>
        <taxon>Endopterygota</taxon>
        <taxon>Lepidoptera</taxon>
        <taxon>Glossata</taxon>
        <taxon>Ditrysia</taxon>
        <taxon>Noctuoidea</taxon>
        <taxon>Noctuidae</taxon>
        <taxon>Amphipyrinae</taxon>
        <taxon>Spodoptera</taxon>
    </lineage>
</organism>
<name>A0A9P0I0H9_SPOLI</name>
<dbReference type="AlphaFoldDB" id="A0A9P0I0H9"/>
<sequence>MPPRRSDSSPYIGFTDAKTLFGAPLQIKTTNAPTGGPIDIDIETIIDNRIDSQRGSDTSRQPDVTSRRPCVNARILNNLLVYCVVSPNRCHWYKQRCLML</sequence>
<evidence type="ECO:0000313" key="1">
    <source>
        <dbReference type="EMBL" id="CAH1637181.1"/>
    </source>
</evidence>